<evidence type="ECO:0000313" key="4">
    <source>
        <dbReference type="Proteomes" id="UP000198675"/>
    </source>
</evidence>
<feature type="domain" description="Helix-turn-helix" evidence="2">
    <location>
        <begin position="51"/>
        <end position="101"/>
    </location>
</feature>
<dbReference type="EMBL" id="LT629797">
    <property type="protein sequence ID" value="SDU83899.1"/>
    <property type="molecule type" value="Genomic_DNA"/>
</dbReference>
<proteinExistence type="predicted"/>
<evidence type="ECO:0000313" key="3">
    <source>
        <dbReference type="EMBL" id="SDU83899.1"/>
    </source>
</evidence>
<evidence type="ECO:0000259" key="2">
    <source>
        <dbReference type="Pfam" id="PF12728"/>
    </source>
</evidence>
<accession>A0A1H2LSI7</accession>
<sequence>MSQSTNLSHHSRRIDLDAPLHRKAGPTAHAMRPVEGADEAQAPQTCPAPRYLTNNEAAAFLRLSPRTLEKQRVIGGGPRFHKFGRRVMYALADLETWAGERSFETTFDPEYIDRHPGAQRDDQ</sequence>
<reference evidence="4" key="1">
    <citation type="submission" date="2016-10" db="EMBL/GenBank/DDBJ databases">
        <authorList>
            <person name="Varghese N."/>
            <person name="Submissions S."/>
        </authorList>
    </citation>
    <scope>NUCLEOTIDE SEQUENCE [LARGE SCALE GENOMIC DNA]</scope>
    <source>
        <strain evidence="4">KCTC 32246</strain>
    </source>
</reference>
<organism evidence="3 4">
    <name type="scientific">Pseudomonas sihuiensis</name>
    <dbReference type="NCBI Taxonomy" id="1274359"/>
    <lineage>
        <taxon>Bacteria</taxon>
        <taxon>Pseudomonadati</taxon>
        <taxon>Pseudomonadota</taxon>
        <taxon>Gammaproteobacteria</taxon>
        <taxon>Pseudomonadales</taxon>
        <taxon>Pseudomonadaceae</taxon>
        <taxon>Pseudomonas</taxon>
    </lineage>
</organism>
<dbReference type="RefSeq" id="WP_014596877.1">
    <property type="nucleotide sequence ID" value="NZ_LT629797.1"/>
</dbReference>
<gene>
    <name evidence="3" type="ORF">SAMN05216363_2133</name>
</gene>
<dbReference type="AlphaFoldDB" id="A0A1H2LSI7"/>
<dbReference type="SUPFAM" id="SSF46955">
    <property type="entry name" value="Putative DNA-binding domain"/>
    <property type="match status" value="1"/>
</dbReference>
<protein>
    <submittedName>
        <fullName evidence="3">Helix-turn-helix domain-containing protein</fullName>
    </submittedName>
</protein>
<keyword evidence="4" id="KW-1185">Reference proteome</keyword>
<dbReference type="Pfam" id="PF12728">
    <property type="entry name" value="HTH_17"/>
    <property type="match status" value="1"/>
</dbReference>
<dbReference type="Proteomes" id="UP000198675">
    <property type="component" value="Chromosome I"/>
</dbReference>
<dbReference type="InterPro" id="IPR009061">
    <property type="entry name" value="DNA-bd_dom_put_sf"/>
</dbReference>
<name>A0A1H2LSI7_9PSED</name>
<evidence type="ECO:0000256" key="1">
    <source>
        <dbReference type="SAM" id="MobiDB-lite"/>
    </source>
</evidence>
<feature type="region of interest" description="Disordered" evidence="1">
    <location>
        <begin position="1"/>
        <end position="49"/>
    </location>
</feature>
<dbReference type="InterPro" id="IPR041657">
    <property type="entry name" value="HTH_17"/>
</dbReference>